<evidence type="ECO:0000256" key="2">
    <source>
        <dbReference type="ARBA" id="ARBA00022840"/>
    </source>
</evidence>
<dbReference type="GO" id="GO:0007165">
    <property type="term" value="P:signal transduction"/>
    <property type="evidence" value="ECO:0007669"/>
    <property type="project" value="InterPro"/>
</dbReference>
<feature type="domain" description="NACHT" evidence="5">
    <location>
        <begin position="229"/>
        <end position="354"/>
    </location>
</feature>
<dbReference type="OMA" id="RMLCLLW"/>
<dbReference type="InterPro" id="IPR000488">
    <property type="entry name" value="Death_dom"/>
</dbReference>
<dbReference type="GO" id="GO:0005524">
    <property type="term" value="F:ATP binding"/>
    <property type="evidence" value="ECO:0007669"/>
    <property type="project" value="UniProtKB-KW"/>
</dbReference>
<keyword evidence="6" id="KW-1185">Reference proteome</keyword>
<evidence type="ECO:0000259" key="4">
    <source>
        <dbReference type="PROSITE" id="PS50017"/>
    </source>
</evidence>
<dbReference type="AlphaFoldDB" id="A0A8B7YG82"/>
<dbReference type="Gene3D" id="1.10.533.10">
    <property type="entry name" value="Death Domain, Fas"/>
    <property type="match status" value="1"/>
</dbReference>
<dbReference type="PANTHER" id="PTHR46312">
    <property type="entry name" value="NACHT DOMAIN-CONTAINING PROTEIN"/>
    <property type="match status" value="1"/>
</dbReference>
<accession>A0A8B7YG82</accession>
<dbReference type="Proteomes" id="UP000694845">
    <property type="component" value="Unplaced"/>
</dbReference>
<dbReference type="Gene3D" id="3.80.10.10">
    <property type="entry name" value="Ribonuclease Inhibitor"/>
    <property type="match status" value="2"/>
</dbReference>
<dbReference type="InterPro" id="IPR007111">
    <property type="entry name" value="NACHT_NTPase"/>
</dbReference>
<name>A0A8B7YG82_ACAPL</name>
<dbReference type="InterPro" id="IPR011029">
    <property type="entry name" value="DEATH-like_dom_sf"/>
</dbReference>
<dbReference type="InterPro" id="IPR032675">
    <property type="entry name" value="LRR_dom_sf"/>
</dbReference>
<keyword evidence="2" id="KW-0067">ATP-binding</keyword>
<dbReference type="CDD" id="cd01670">
    <property type="entry name" value="Death"/>
    <property type="match status" value="1"/>
</dbReference>
<keyword evidence="1" id="KW-0547">Nucleotide-binding</keyword>
<evidence type="ECO:0000313" key="7">
    <source>
        <dbReference type="RefSeq" id="XP_022091405.1"/>
    </source>
</evidence>
<dbReference type="SUPFAM" id="SSF52047">
    <property type="entry name" value="RNI-like"/>
    <property type="match status" value="1"/>
</dbReference>
<dbReference type="PANTHER" id="PTHR46312:SF2">
    <property type="entry name" value="NUCLEOTIDE-BINDING OLIGOMERIZATION DOMAIN-CONTAINING PROTEIN 2-LIKE"/>
    <property type="match status" value="1"/>
</dbReference>
<dbReference type="SUPFAM" id="SSF52540">
    <property type="entry name" value="P-loop containing nucleoside triphosphate hydrolases"/>
    <property type="match status" value="1"/>
</dbReference>
<feature type="compositionally biased region" description="Polar residues" evidence="3">
    <location>
        <begin position="1"/>
        <end position="12"/>
    </location>
</feature>
<dbReference type="Gene3D" id="3.40.50.300">
    <property type="entry name" value="P-loop containing nucleotide triphosphate hydrolases"/>
    <property type="match status" value="1"/>
</dbReference>
<organism evidence="6 7">
    <name type="scientific">Acanthaster planci</name>
    <name type="common">Crown-of-thorns starfish</name>
    <dbReference type="NCBI Taxonomy" id="133434"/>
    <lineage>
        <taxon>Eukaryota</taxon>
        <taxon>Metazoa</taxon>
        <taxon>Echinodermata</taxon>
        <taxon>Eleutherozoa</taxon>
        <taxon>Asterozoa</taxon>
        <taxon>Asteroidea</taxon>
        <taxon>Valvatacea</taxon>
        <taxon>Valvatida</taxon>
        <taxon>Acanthasteridae</taxon>
        <taxon>Acanthaster</taxon>
    </lineage>
</organism>
<feature type="region of interest" description="Disordered" evidence="3">
    <location>
        <begin position="1"/>
        <end position="41"/>
    </location>
</feature>
<dbReference type="InterPro" id="IPR027417">
    <property type="entry name" value="P-loop_NTPase"/>
</dbReference>
<dbReference type="OrthoDB" id="120976at2759"/>
<evidence type="ECO:0000256" key="1">
    <source>
        <dbReference type="ARBA" id="ARBA00022741"/>
    </source>
</evidence>
<reference evidence="7" key="1">
    <citation type="submission" date="2025-08" db="UniProtKB">
        <authorList>
            <consortium name="RefSeq"/>
        </authorList>
    </citation>
    <scope>IDENTIFICATION</scope>
</reference>
<dbReference type="PROSITE" id="PS50837">
    <property type="entry name" value="NACHT"/>
    <property type="match status" value="1"/>
</dbReference>
<dbReference type="GeneID" id="110979690"/>
<dbReference type="PROSITE" id="PS50017">
    <property type="entry name" value="DEATH_DOMAIN"/>
    <property type="match status" value="1"/>
</dbReference>
<dbReference type="RefSeq" id="XP_022091405.1">
    <property type="nucleotide sequence ID" value="XM_022235713.1"/>
</dbReference>
<proteinExistence type="predicted"/>
<dbReference type="SUPFAM" id="SSF47986">
    <property type="entry name" value="DEATH domain"/>
    <property type="match status" value="1"/>
</dbReference>
<feature type="compositionally biased region" description="Polar residues" evidence="3">
    <location>
        <begin position="29"/>
        <end position="41"/>
    </location>
</feature>
<dbReference type="Pfam" id="PF00531">
    <property type="entry name" value="Death"/>
    <property type="match status" value="1"/>
</dbReference>
<protein>
    <submittedName>
        <fullName evidence="7">NACHT, LRR and PYD domains-containing protein 3-like</fullName>
    </submittedName>
</protein>
<sequence length="1116" mass="124839">MDEASANESGVASSEGRAPVKGNEEGPSSRPSVSGLQVAQTPEEQCVNETILHKMAEKLGRNWKALAIYLGITSSEVDAIVGDIPNDTVHQGFNMLVKWTQSQSLSVKDQMTKLCTALTDIKRVDIANMVQGIQTSALSGPDQLEICQDLLFTFYDQHKAFIPKFISSSMLPVLSIDDFYIPLQLLKSGQHVTRKDVRMKRTTRILNRPTTEPLHTWEEFYDEKGVGKKMILLSGGAGYGKSTILVKIVRTWKKGEGSTVGKFKLMFLLRLDKMATGCVLDAIYDQLLLRTDKLKKSDLKRVISDNEADIAFLLDGLDEIPSSALKSKEGEYPIGDLLGNKVLLKSCVLVTTRPHMVERVIKGFPDYARVETVGFTVKNRNKYIETHFPNDLTIARDLISWLDSNQSLQELSQCPIIARMLCLLWLNRPDASKPLPDKLTTVYKEFVEALIKRCHSASDTGENKSGVQQLMRTILEGLGEVSLQGLLEEDTVYFNPKDFAGRDVVLKNGRETGLLQKEKVASGLSDVEVVTFLHKSFQEYCAAYHLTSLLTKDGEQREGFRQNLQNIISVGVMKMQYVLRFCCGLSEEAAGLILSQMRRKGSDDVDQQSLARLLLFESGSTRLAFKLERPNWLSCWGQEQMAALHFYLESGIKPLKGTSFVIYCRSCVDVKMLGDIFRSCKSKLWTLIVECVLSDQGVDMLQTLEKVLRTADKVLLSRKLMCIKVKIFAESDYGAQNLLKCISHVPSQVWNICVSKRSPEDVYALLDALKDHALQSFSVDSVNMHGRVPALGLLVSSSLKSLGITDCELDDDDAKDLMGILPAGHGLTDLYLDDNVFSMDAVEALASHFQHLPELCDLSLDNVGNEDRVEQVLKQNIPQLEANATKASQWFPCSSYEDAEQLKQSFSTSGRVASSGWIVIYYIMSERGNEEMELFEKTLSTLDERLLGRLEFSLTVVEGSVYDVEQLTKFSCRLSSLVERFKLFMRERPAADVIRLLDSVTGECCLTNLEITGTNMQGNVIHLAPLIGPSLEKLKLAECGLNDDDVGYLKYILPAGQDGLEELDLSYNEFSLEAVRALTKHLRSFRYLTEVWLWSKCVDDAVVKQVIREFLPNLLA</sequence>
<evidence type="ECO:0000259" key="5">
    <source>
        <dbReference type="PROSITE" id="PS50837"/>
    </source>
</evidence>
<feature type="domain" description="Death" evidence="4">
    <location>
        <begin position="48"/>
        <end position="134"/>
    </location>
</feature>
<evidence type="ECO:0000256" key="3">
    <source>
        <dbReference type="SAM" id="MobiDB-lite"/>
    </source>
</evidence>
<gene>
    <name evidence="7" type="primary">LOC110979690</name>
</gene>
<dbReference type="SMART" id="SM00368">
    <property type="entry name" value="LRR_RI"/>
    <property type="match status" value="3"/>
</dbReference>
<dbReference type="KEGG" id="aplc:110979690"/>
<evidence type="ECO:0000313" key="6">
    <source>
        <dbReference type="Proteomes" id="UP000694845"/>
    </source>
</evidence>
<dbReference type="SMART" id="SM00005">
    <property type="entry name" value="DEATH"/>
    <property type="match status" value="1"/>
</dbReference>
<dbReference type="Pfam" id="PF05729">
    <property type="entry name" value="NACHT"/>
    <property type="match status" value="1"/>
</dbReference>